<dbReference type="FunFam" id="3.30.160.60:FF:000874">
    <property type="entry name" value="zinc finger protein 235 isoform X1"/>
    <property type="match status" value="3"/>
</dbReference>
<keyword evidence="17" id="KW-1185">Reference proteome</keyword>
<feature type="domain" description="C2H2-type" evidence="15">
    <location>
        <begin position="688"/>
        <end position="715"/>
    </location>
</feature>
<evidence type="ECO:0000313" key="18">
    <source>
        <dbReference type="RefSeq" id="XP_029335118.1"/>
    </source>
</evidence>
<feature type="domain" description="C2H2-type" evidence="15">
    <location>
        <begin position="1585"/>
        <end position="1612"/>
    </location>
</feature>
<evidence type="ECO:0000256" key="10">
    <source>
        <dbReference type="ARBA" id="ARBA00023163"/>
    </source>
</evidence>
<feature type="domain" description="C2H2-type" evidence="15">
    <location>
        <begin position="828"/>
        <end position="855"/>
    </location>
</feature>
<dbReference type="FunFam" id="3.30.160.60:FF:000557">
    <property type="entry name" value="zinc finger and SCAN domain-containing protein 29"/>
    <property type="match status" value="1"/>
</dbReference>
<name>A0A6P7R1S3_MUSCR</name>
<dbReference type="FunFam" id="3.30.160.60:FF:000624">
    <property type="entry name" value="zinc finger protein 697"/>
    <property type="match status" value="1"/>
</dbReference>
<feature type="domain" description="C2H2-type" evidence="15">
    <location>
        <begin position="800"/>
        <end position="827"/>
    </location>
</feature>
<feature type="region of interest" description="Disordered" evidence="14">
    <location>
        <begin position="303"/>
        <end position="326"/>
    </location>
</feature>
<feature type="domain" description="C2H2-type" evidence="15">
    <location>
        <begin position="604"/>
        <end position="631"/>
    </location>
</feature>
<accession>A0A6P7R1S3</accession>
<dbReference type="SUPFAM" id="SSF109640">
    <property type="entry name" value="KRAB domain (Kruppel-associated box)"/>
    <property type="match status" value="2"/>
</dbReference>
<feature type="domain" description="C2H2-type" evidence="15">
    <location>
        <begin position="520"/>
        <end position="547"/>
    </location>
</feature>
<feature type="domain" description="C2H2-type" evidence="15">
    <location>
        <begin position="632"/>
        <end position="659"/>
    </location>
</feature>
<feature type="domain" description="C2H2-type" evidence="15">
    <location>
        <begin position="1529"/>
        <end position="1556"/>
    </location>
</feature>
<dbReference type="FunFam" id="3.30.160.60:FF:000023">
    <property type="entry name" value="zinc finger protein 37 homolog"/>
    <property type="match status" value="1"/>
</dbReference>
<dbReference type="GO" id="GO:0005654">
    <property type="term" value="C:nucleoplasm"/>
    <property type="evidence" value="ECO:0007669"/>
    <property type="project" value="UniProtKB-ARBA"/>
</dbReference>
<feature type="domain" description="C2H2-type" evidence="15">
    <location>
        <begin position="1333"/>
        <end position="1360"/>
    </location>
</feature>
<dbReference type="GO" id="GO:0043565">
    <property type="term" value="F:sequence-specific DNA binding"/>
    <property type="evidence" value="ECO:0007669"/>
    <property type="project" value="UniProtKB-ARBA"/>
</dbReference>
<dbReference type="InterPro" id="IPR001909">
    <property type="entry name" value="KRAB"/>
</dbReference>
<dbReference type="SUPFAM" id="SSF57667">
    <property type="entry name" value="beta-beta-alpha zinc fingers"/>
    <property type="match status" value="15"/>
</dbReference>
<feature type="domain" description="C2H2-type" evidence="15">
    <location>
        <begin position="716"/>
        <end position="743"/>
    </location>
</feature>
<feature type="domain" description="C2H2-type" evidence="15">
    <location>
        <begin position="576"/>
        <end position="603"/>
    </location>
</feature>
<evidence type="ECO:0000256" key="9">
    <source>
        <dbReference type="ARBA" id="ARBA00023125"/>
    </source>
</evidence>
<dbReference type="Proteomes" id="UP000515126">
    <property type="component" value="Chromosome 7"/>
</dbReference>
<dbReference type="Gene3D" id="6.10.140.140">
    <property type="match status" value="2"/>
</dbReference>
<feature type="domain" description="C2H2-type" evidence="15">
    <location>
        <begin position="1417"/>
        <end position="1444"/>
    </location>
</feature>
<dbReference type="Gene3D" id="3.30.160.60">
    <property type="entry name" value="Classic Zinc Finger"/>
    <property type="match status" value="27"/>
</dbReference>
<evidence type="ECO:0000256" key="6">
    <source>
        <dbReference type="ARBA" id="ARBA00022771"/>
    </source>
</evidence>
<dbReference type="GO" id="GO:0001227">
    <property type="term" value="F:DNA-binding transcription repressor activity, RNA polymerase II-specific"/>
    <property type="evidence" value="ECO:0007669"/>
    <property type="project" value="UniProtKB-ARBA"/>
</dbReference>
<keyword evidence="11" id="KW-0539">Nucleus</keyword>
<dbReference type="Pfam" id="PF01352">
    <property type="entry name" value="KRAB"/>
    <property type="match status" value="2"/>
</dbReference>
<dbReference type="FunFam" id="3.30.160.60:FF:000663">
    <property type="entry name" value="Zinc finger protein 45"/>
    <property type="match status" value="8"/>
</dbReference>
<comment type="similarity">
    <text evidence="3">Belongs to the krueppel C2H2-type zinc-finger protein family.</text>
</comment>
<feature type="domain" description="C2H2-type" evidence="15">
    <location>
        <begin position="1445"/>
        <end position="1472"/>
    </location>
</feature>
<gene>
    <name evidence="18" type="primary">Znf112</name>
</gene>
<feature type="domain" description="C2H2-type" evidence="15">
    <location>
        <begin position="660"/>
        <end position="687"/>
    </location>
</feature>
<dbReference type="SMART" id="SM00355">
    <property type="entry name" value="ZnF_C2H2"/>
    <property type="match status" value="27"/>
</dbReference>
<dbReference type="KEGG" id="mcal:110297409"/>
<feature type="domain" description="C2H2-type" evidence="15">
    <location>
        <begin position="1613"/>
        <end position="1640"/>
    </location>
</feature>
<dbReference type="FunFam" id="3.30.160.60:FF:001498">
    <property type="entry name" value="Zinc finger protein 404"/>
    <property type="match status" value="1"/>
</dbReference>
<feature type="domain" description="C2H2-type" evidence="15">
    <location>
        <begin position="1473"/>
        <end position="1500"/>
    </location>
</feature>
<comment type="subcellular location">
    <subcellularLocation>
        <location evidence="2">Nucleus</location>
    </subcellularLocation>
</comment>
<keyword evidence="4" id="KW-0479">Metal-binding</keyword>
<comment type="function">
    <text evidence="1">May be involved in transcriptional regulation.</text>
</comment>
<evidence type="ECO:0000256" key="11">
    <source>
        <dbReference type="ARBA" id="ARBA00023242"/>
    </source>
</evidence>
<feature type="region of interest" description="Disordered" evidence="14">
    <location>
        <begin position="495"/>
        <end position="517"/>
    </location>
</feature>
<feature type="domain" description="C2H2-type" evidence="15">
    <location>
        <begin position="1361"/>
        <end position="1388"/>
    </location>
</feature>
<dbReference type="PANTHER" id="PTHR24377">
    <property type="entry name" value="IP01015P-RELATED"/>
    <property type="match status" value="1"/>
</dbReference>
<evidence type="ECO:0000256" key="4">
    <source>
        <dbReference type="ARBA" id="ARBA00022723"/>
    </source>
</evidence>
<proteinExistence type="inferred from homology"/>
<dbReference type="InterPro" id="IPR036051">
    <property type="entry name" value="KRAB_dom_sf"/>
</dbReference>
<evidence type="ECO:0000256" key="8">
    <source>
        <dbReference type="ARBA" id="ARBA00023015"/>
    </source>
</evidence>
<dbReference type="Pfam" id="PF00096">
    <property type="entry name" value="zf-C2H2"/>
    <property type="match status" value="21"/>
</dbReference>
<evidence type="ECO:0000256" key="1">
    <source>
        <dbReference type="ARBA" id="ARBA00003767"/>
    </source>
</evidence>
<dbReference type="GO" id="GO:0008270">
    <property type="term" value="F:zinc ion binding"/>
    <property type="evidence" value="ECO:0007669"/>
    <property type="project" value="UniProtKB-KW"/>
</dbReference>
<feature type="domain" description="C2H2-type" evidence="15">
    <location>
        <begin position="772"/>
        <end position="799"/>
    </location>
</feature>
<keyword evidence="10" id="KW-0804">Transcription</keyword>
<feature type="domain" description="KRAB" evidence="16">
    <location>
        <begin position="1030"/>
        <end position="1108"/>
    </location>
</feature>
<dbReference type="InterPro" id="IPR036236">
    <property type="entry name" value="Znf_C2H2_sf"/>
</dbReference>
<feature type="domain" description="C2H2-type" evidence="15">
    <location>
        <begin position="744"/>
        <end position="771"/>
    </location>
</feature>
<evidence type="ECO:0000256" key="14">
    <source>
        <dbReference type="SAM" id="MobiDB-lite"/>
    </source>
</evidence>
<dbReference type="PROSITE" id="PS00028">
    <property type="entry name" value="ZINC_FINGER_C2H2_1"/>
    <property type="match status" value="27"/>
</dbReference>
<keyword evidence="9" id="KW-0238">DNA-binding</keyword>
<evidence type="ECO:0000256" key="13">
    <source>
        <dbReference type="PROSITE-ProRule" id="PRU00042"/>
    </source>
</evidence>
<feature type="domain" description="C2H2-type" evidence="15">
    <location>
        <begin position="1641"/>
        <end position="1668"/>
    </location>
</feature>
<reference evidence="18" key="1">
    <citation type="submission" date="2025-08" db="UniProtKB">
        <authorList>
            <consortium name="RefSeq"/>
        </authorList>
    </citation>
    <scope>IDENTIFICATION</scope>
</reference>
<dbReference type="PROSITE" id="PS50157">
    <property type="entry name" value="ZINC_FINGER_C2H2_2"/>
    <property type="match status" value="27"/>
</dbReference>
<feature type="domain" description="C2H2-type" evidence="15">
    <location>
        <begin position="548"/>
        <end position="575"/>
    </location>
</feature>
<keyword evidence="5" id="KW-0677">Repeat</keyword>
<feature type="domain" description="C2H2-type" evidence="15">
    <location>
        <begin position="1697"/>
        <end position="1724"/>
    </location>
</feature>
<dbReference type="FunFam" id="3.30.160.60:FF:002343">
    <property type="entry name" value="Zinc finger protein 33A"/>
    <property type="match status" value="2"/>
</dbReference>
<feature type="domain" description="C2H2-type" evidence="15">
    <location>
        <begin position="1669"/>
        <end position="1696"/>
    </location>
</feature>
<evidence type="ECO:0000259" key="16">
    <source>
        <dbReference type="PROSITE" id="PS50805"/>
    </source>
</evidence>
<dbReference type="Pfam" id="PF13465">
    <property type="entry name" value="zf-H2C2_2"/>
    <property type="match status" value="1"/>
</dbReference>
<feature type="domain" description="C2H2-type" evidence="15">
    <location>
        <begin position="1305"/>
        <end position="1332"/>
    </location>
</feature>
<dbReference type="FunFam" id="3.30.160.60:FF:002357">
    <property type="entry name" value="Zinc finger protein 782"/>
    <property type="match status" value="3"/>
</dbReference>
<dbReference type="FunFam" id="3.30.160.60:FF:001700">
    <property type="entry name" value="Zinc finger protein 677"/>
    <property type="match status" value="1"/>
</dbReference>
<feature type="domain" description="C2H2-type" evidence="15">
    <location>
        <begin position="1557"/>
        <end position="1584"/>
    </location>
</feature>
<evidence type="ECO:0000256" key="5">
    <source>
        <dbReference type="ARBA" id="ARBA00022737"/>
    </source>
</evidence>
<evidence type="ECO:0000256" key="2">
    <source>
        <dbReference type="ARBA" id="ARBA00004123"/>
    </source>
</evidence>
<dbReference type="FunFam" id="3.30.160.60:FF:000512">
    <property type="entry name" value="zinc finger protein 197 isoform X1"/>
    <property type="match status" value="1"/>
</dbReference>
<dbReference type="CTD" id="7771"/>
<keyword evidence="7" id="KW-0862">Zinc</keyword>
<evidence type="ECO:0000256" key="3">
    <source>
        <dbReference type="ARBA" id="ARBA00006991"/>
    </source>
</evidence>
<evidence type="ECO:0000256" key="7">
    <source>
        <dbReference type="ARBA" id="ARBA00022833"/>
    </source>
</evidence>
<keyword evidence="8" id="KW-0805">Transcription regulation</keyword>
<evidence type="ECO:0000313" key="17">
    <source>
        <dbReference type="Proteomes" id="UP000515126"/>
    </source>
</evidence>
<sequence length="1724" mass="194096">MTKLQEMVTFRDVAVVFSEEELGLLDAAQWKLYQEVMLENFRMLLSVAHQPFTPGLIAQLESREQLWMVEAEAHAGGLSGHAVENAEDVEVNSLCPKELSFCQTWLWDAGTLSSGQEFIKRCQGSNGESQSQEASPRLVWAGMPMQISEDGNYGLPPALEGSASMKNQEFPSLRSQQSWGKPYLGRPCVTCQWKGQQTSIRNHFCRYGSVRCSSYHSDNEELYSKGKSYSFHDHRGKTVKVSLLNQDFIELGPEPCPRTKYREAWGHDDNDHSSHTHQQCHSRGKPCTRSLCGEGCGDRSALHGHPGLEAGDEGADGSPPLQSSPRVCMEQVPRECSGNVHYGSPLNTCGCAHQGNTSQKCSIPKQAIGSPVHRNNTFRAHPREEPNNYEENGNVFNQSSCLQVSQKIGAEEKLCQGVECRKNFTHCSSVNIPHRVHVEETLCNPDCDNHFSLPPHFQDFPGVHAREQPYNRLCRTSFSQTLCLQGHQKLYIREKPSHREGGSDCNWSSTPKDPRKQKLHKCNACGKGFSHRSVLDIHHRIHTGEKPYKCEECGKGFSRSAYLQGHQRVHTGEKPYKCEECGKGFSRSSHLQGHQRVHTGEKPYKCEECGKGFSWSFNLQIHQRVHTGEKPYKCGECGKGFSKASTLLAHERVHTGEKPYQCHECGKNFSQKSYLQSHQSVHSGERPYICEVCGKGFSQRAYLQGHLRVHTRVKPYKCEVCGKGFSQGSRLEAHRRVHTGGKPFKCETCTKGFSESSRLQAHQRIHAEGRPYKCDQCGKGFSGYSSLQAHHRVHTGEKPYKCEVCGKGFSQRSNLQAHQRVHTGEKPYTCDACGKGFRWSSGLLIHQRAHSRDTFYRSEECESSYPPGNLCRNEDLATPTQRSLQPVRRKRKSFSMTEAISYSFSMREAISSRKMVDIESDGAKVQTIEQQNMGLSLHLRGEEGHRWRRPVLSIWALLETALPRIPGPVSAACGALERVELPREALPCLKREENNDQVAEQFGLGLKMPLNCTAQKEPGIVSCSQYREAVTFRDVAVVFSEEEMGLLNAAQRKLYHDVMLENFLNLLAVGSQSPNKMDTLDSTGLRHLSLGWLPCWHMTGHDVKKLASTPDVVVNIQGKSSHFLEHCHSSCHGGTEEPLQVSEDDGCLESLTSDHSSITENQEFLSGRAQSSWSKAHFSERWNHEKHCPQTLVKTKSQLLALGVDILNCISHQDNNILHKRDKVHSSGDCDKVIFPMSSLTQSPVYTEQKAYQCNTGQEAFIDSPSQETQQVLLGNKSPVHGTYEDTSYTSSVIQQSVHPGRKRYWCQECGKAFSQSSNLQTHQRVHTGEKPYTCPECGKSFNQSSHLYAHLPIHTGEKPYCCDNCGKGFSRSTDLNIHCRVHTGEKPYKCEVCGKGFTQRSHLQAHERIHTGEKPYKCGDCGKRFSCSSNLHTHQRVHTEEKPYKCDECGKRFSLSFNLHSHQRVHTGEKPYKCEECGKGFSSASSFQSHQRVHTGEKPFCCSVCGKGFSQSSYFQAHQRVHTGEKPYRCDVCGKRFNWSLNLHNHQRVHTGERPYKCEECGKGFSQASNLQAHQSVHTGEKPFGCNACQKRFSQASHLQAHQRVHTGERPYKCDTCGKAFSQRSNLQVHQIIHTGEKPFKCEECGKEFSWSAGLTAHQRVHTGEKPYTCQQCGKGFSQASHFHTHQRVHTGERPYICSICSKGFSQRSHLVYHQRVHSAGNP</sequence>
<dbReference type="PROSITE" id="PS50805">
    <property type="entry name" value="KRAB"/>
    <property type="match status" value="2"/>
</dbReference>
<dbReference type="SMART" id="SM00349">
    <property type="entry name" value="KRAB"/>
    <property type="match status" value="2"/>
</dbReference>
<dbReference type="FunFam" id="3.30.160.60:FF:000274">
    <property type="entry name" value="zinc finger protein 16"/>
    <property type="match status" value="1"/>
</dbReference>
<evidence type="ECO:0000259" key="15">
    <source>
        <dbReference type="PROSITE" id="PS50157"/>
    </source>
</evidence>
<dbReference type="FunFam" id="3.30.160.60:FF:002090">
    <property type="entry name" value="Zinc finger protein 473"/>
    <property type="match status" value="2"/>
</dbReference>
<protein>
    <recommendedName>
        <fullName evidence="12">Zinc finger protein 112</fullName>
    </recommendedName>
</protein>
<feature type="domain" description="C2H2-type" evidence="15">
    <location>
        <begin position="1501"/>
        <end position="1528"/>
    </location>
</feature>
<evidence type="ECO:0000256" key="12">
    <source>
        <dbReference type="ARBA" id="ARBA00067549"/>
    </source>
</evidence>
<dbReference type="InterPro" id="IPR050826">
    <property type="entry name" value="Krueppel_C2H2_ZnFinger"/>
</dbReference>
<organism evidence="17 18">
    <name type="scientific">Mus caroli</name>
    <name type="common">Ryukyu mouse</name>
    <name type="synonym">Ricefield mouse</name>
    <dbReference type="NCBI Taxonomy" id="10089"/>
    <lineage>
        <taxon>Eukaryota</taxon>
        <taxon>Metazoa</taxon>
        <taxon>Chordata</taxon>
        <taxon>Craniata</taxon>
        <taxon>Vertebrata</taxon>
        <taxon>Euteleostomi</taxon>
        <taxon>Mammalia</taxon>
        <taxon>Eutheria</taxon>
        <taxon>Euarchontoglires</taxon>
        <taxon>Glires</taxon>
        <taxon>Rodentia</taxon>
        <taxon>Myomorpha</taxon>
        <taxon>Muroidea</taxon>
        <taxon>Muridae</taxon>
        <taxon>Murinae</taxon>
        <taxon>Mus</taxon>
        <taxon>Mus</taxon>
    </lineage>
</organism>
<dbReference type="CDD" id="cd07765">
    <property type="entry name" value="KRAB_A-box"/>
    <property type="match status" value="2"/>
</dbReference>
<dbReference type="FunFam" id="3.30.160.60:FF:001049">
    <property type="entry name" value="zinc finger protein 319"/>
    <property type="match status" value="1"/>
</dbReference>
<feature type="domain" description="C2H2-type" evidence="15">
    <location>
        <begin position="1389"/>
        <end position="1416"/>
    </location>
</feature>
<keyword evidence="6 13" id="KW-0863">Zinc-finger</keyword>
<dbReference type="GeneID" id="110297409"/>
<dbReference type="InterPro" id="IPR013087">
    <property type="entry name" value="Znf_C2H2_type"/>
</dbReference>
<feature type="domain" description="KRAB" evidence="16">
    <location>
        <begin position="8"/>
        <end position="79"/>
    </location>
</feature>
<dbReference type="RefSeq" id="XP_029335118.1">
    <property type="nucleotide sequence ID" value="XM_029479258.1"/>
</dbReference>
<dbReference type="FunFam" id="3.30.160.60:FF:000102">
    <property type="entry name" value="zinc finger protein 850 isoform X1"/>
    <property type="match status" value="1"/>
</dbReference>